<dbReference type="PROSITE" id="PS51007">
    <property type="entry name" value="CYTC"/>
    <property type="match status" value="1"/>
</dbReference>
<keyword evidence="3" id="KW-0408">Iron</keyword>
<name>A0A1J5QR32_9ZZZZ</name>
<feature type="domain" description="Cytochrome c" evidence="4">
    <location>
        <begin position="45"/>
        <end position="138"/>
    </location>
</feature>
<protein>
    <submittedName>
        <fullName evidence="5">Cytochrome c</fullName>
    </submittedName>
</protein>
<keyword evidence="2" id="KW-0479">Metal-binding</keyword>
<keyword evidence="1" id="KW-0349">Heme</keyword>
<dbReference type="InterPro" id="IPR009056">
    <property type="entry name" value="Cyt_c-like_dom"/>
</dbReference>
<evidence type="ECO:0000259" key="4">
    <source>
        <dbReference type="PROSITE" id="PS51007"/>
    </source>
</evidence>
<reference evidence="5" key="1">
    <citation type="submission" date="2016-10" db="EMBL/GenBank/DDBJ databases">
        <title>Sequence of Gallionella enrichment culture.</title>
        <authorList>
            <person name="Poehlein A."/>
            <person name="Muehling M."/>
            <person name="Daniel R."/>
        </authorList>
    </citation>
    <scope>NUCLEOTIDE SEQUENCE</scope>
</reference>
<dbReference type="SUPFAM" id="SSF46626">
    <property type="entry name" value="Cytochrome c"/>
    <property type="match status" value="1"/>
</dbReference>
<comment type="caution">
    <text evidence="5">The sequence shown here is derived from an EMBL/GenBank/DDBJ whole genome shotgun (WGS) entry which is preliminary data.</text>
</comment>
<gene>
    <name evidence="5" type="primary">cycA_7</name>
    <name evidence="5" type="ORF">GALL_320620</name>
</gene>
<evidence type="ECO:0000313" key="5">
    <source>
        <dbReference type="EMBL" id="OIQ86081.1"/>
    </source>
</evidence>
<sequence length="138" mass="14823">MRKITLFIALALASVGAQADQDSAQKLADKYAAIAKNVNPSSTGLSVEAGKAFFNRQLTIRGKQVACASCHTANPANVGKHMMTGKAIQPLAPAANPKRFSDLDKVEKNFEKHCMDIIGRDCTAQEKGNFIAYLLSVK</sequence>
<evidence type="ECO:0000256" key="1">
    <source>
        <dbReference type="ARBA" id="ARBA00022617"/>
    </source>
</evidence>
<dbReference type="AlphaFoldDB" id="A0A1J5QR32"/>
<dbReference type="GO" id="GO:0046872">
    <property type="term" value="F:metal ion binding"/>
    <property type="evidence" value="ECO:0007669"/>
    <property type="project" value="UniProtKB-KW"/>
</dbReference>
<dbReference type="GO" id="GO:0020037">
    <property type="term" value="F:heme binding"/>
    <property type="evidence" value="ECO:0007669"/>
    <property type="project" value="InterPro"/>
</dbReference>
<dbReference type="GO" id="GO:0009055">
    <property type="term" value="F:electron transfer activity"/>
    <property type="evidence" value="ECO:0007669"/>
    <property type="project" value="InterPro"/>
</dbReference>
<dbReference type="Gene3D" id="1.10.760.10">
    <property type="entry name" value="Cytochrome c-like domain"/>
    <property type="match status" value="1"/>
</dbReference>
<accession>A0A1J5QR32</accession>
<dbReference type="Pfam" id="PF09086">
    <property type="entry name" value="DUF1924"/>
    <property type="match status" value="1"/>
</dbReference>
<dbReference type="InterPro" id="IPR015170">
    <property type="entry name" value="DUF1924_SHP"/>
</dbReference>
<evidence type="ECO:0000256" key="3">
    <source>
        <dbReference type="ARBA" id="ARBA00023004"/>
    </source>
</evidence>
<evidence type="ECO:0000256" key="2">
    <source>
        <dbReference type="ARBA" id="ARBA00022723"/>
    </source>
</evidence>
<dbReference type="EMBL" id="MLJW01000501">
    <property type="protein sequence ID" value="OIQ86081.1"/>
    <property type="molecule type" value="Genomic_DNA"/>
</dbReference>
<organism evidence="5">
    <name type="scientific">mine drainage metagenome</name>
    <dbReference type="NCBI Taxonomy" id="410659"/>
    <lineage>
        <taxon>unclassified sequences</taxon>
        <taxon>metagenomes</taxon>
        <taxon>ecological metagenomes</taxon>
    </lineage>
</organism>
<proteinExistence type="predicted"/>
<dbReference type="InterPro" id="IPR036909">
    <property type="entry name" value="Cyt_c-like_dom_sf"/>
</dbReference>